<feature type="compositionally biased region" description="Basic and acidic residues" evidence="1">
    <location>
        <begin position="14"/>
        <end position="38"/>
    </location>
</feature>
<organism evidence="2">
    <name type="scientific">uncultured Caudovirales phage</name>
    <dbReference type="NCBI Taxonomy" id="2100421"/>
    <lineage>
        <taxon>Viruses</taxon>
        <taxon>Duplodnaviria</taxon>
        <taxon>Heunggongvirae</taxon>
        <taxon>Uroviricota</taxon>
        <taxon>Caudoviricetes</taxon>
        <taxon>Peduoviridae</taxon>
        <taxon>Maltschvirus</taxon>
        <taxon>Maltschvirus maltsch</taxon>
    </lineage>
</organism>
<reference evidence="2" key="1">
    <citation type="submission" date="2020-04" db="EMBL/GenBank/DDBJ databases">
        <authorList>
            <person name="Chiriac C."/>
            <person name="Salcher M."/>
            <person name="Ghai R."/>
            <person name="Kavagutti S V."/>
        </authorList>
    </citation>
    <scope>NUCLEOTIDE SEQUENCE</scope>
</reference>
<name>A0A6J5LV57_9CAUD</name>
<proteinExistence type="predicted"/>
<protein>
    <submittedName>
        <fullName evidence="2">Uncharacterized protein</fullName>
    </submittedName>
</protein>
<evidence type="ECO:0000313" key="2">
    <source>
        <dbReference type="EMBL" id="CAB4135589.1"/>
    </source>
</evidence>
<accession>A0A6J5LV57</accession>
<feature type="region of interest" description="Disordered" evidence="1">
    <location>
        <begin position="1"/>
        <end position="63"/>
    </location>
</feature>
<evidence type="ECO:0000256" key="1">
    <source>
        <dbReference type="SAM" id="MobiDB-lite"/>
    </source>
</evidence>
<sequence length="63" mass="6903">MALPKFLQKIMGTESKKEETAEKKLPAKQYAKVEKAEGAKSTSPKKPMRSAAAPAKKMVAKKK</sequence>
<dbReference type="EMBL" id="LR796300">
    <property type="protein sequence ID" value="CAB4135589.1"/>
    <property type="molecule type" value="Genomic_DNA"/>
</dbReference>
<gene>
    <name evidence="2" type="ORF">UFOVP285_78</name>
</gene>